<protein>
    <submittedName>
        <fullName evidence="3">Uncharacterized protein</fullName>
    </submittedName>
</protein>
<dbReference type="STRING" id="321763.SAMN04488692_10611"/>
<evidence type="ECO:0000256" key="1">
    <source>
        <dbReference type="SAM" id="MobiDB-lite"/>
    </source>
</evidence>
<proteinExistence type="predicted"/>
<name>A0A1G9LB66_9FIRM</name>
<feature type="transmembrane region" description="Helical" evidence="2">
    <location>
        <begin position="12"/>
        <end position="35"/>
    </location>
</feature>
<gene>
    <name evidence="3" type="ORF">SAMN04488692_10611</name>
</gene>
<organism evidence="3 4">
    <name type="scientific">Halarsenatibacter silvermanii</name>
    <dbReference type="NCBI Taxonomy" id="321763"/>
    <lineage>
        <taxon>Bacteria</taxon>
        <taxon>Bacillati</taxon>
        <taxon>Bacillota</taxon>
        <taxon>Clostridia</taxon>
        <taxon>Halanaerobiales</taxon>
        <taxon>Halarsenatibacteraceae</taxon>
        <taxon>Halarsenatibacter</taxon>
    </lineage>
</organism>
<dbReference type="AlphaFoldDB" id="A0A1G9LB66"/>
<feature type="compositionally biased region" description="Acidic residues" evidence="1">
    <location>
        <begin position="102"/>
        <end position="119"/>
    </location>
</feature>
<dbReference type="EMBL" id="FNGO01000006">
    <property type="protein sequence ID" value="SDL59076.1"/>
    <property type="molecule type" value="Genomic_DNA"/>
</dbReference>
<keyword evidence="2" id="KW-0472">Membrane</keyword>
<keyword evidence="2" id="KW-0812">Transmembrane</keyword>
<keyword evidence="4" id="KW-1185">Reference proteome</keyword>
<accession>A0A1G9LB66</accession>
<dbReference type="Proteomes" id="UP000199476">
    <property type="component" value="Unassembled WGS sequence"/>
</dbReference>
<keyword evidence="2" id="KW-1133">Transmembrane helix</keyword>
<evidence type="ECO:0000256" key="2">
    <source>
        <dbReference type="SAM" id="Phobius"/>
    </source>
</evidence>
<dbReference type="RefSeq" id="WP_089759046.1">
    <property type="nucleotide sequence ID" value="NZ_FNGO01000006.1"/>
</dbReference>
<sequence>MRKIFSCSGKKYISTLPAVLLAMVVILIIILFSGYQLQAENEEADSQTEEIEEMIEQMQIDPENLEELEDLDSEELDLDSLENGSISPEELMQIRDPFSDPDASEEEIEEEPPEEPQIEEDEIVPPEFTLLGYTHLAGRYLLAVWHQGEAELLASGDSLAGFAFREWRDDRAVFEKEGETFYLSTGE</sequence>
<evidence type="ECO:0000313" key="3">
    <source>
        <dbReference type="EMBL" id="SDL59076.1"/>
    </source>
</evidence>
<reference evidence="3 4" key="1">
    <citation type="submission" date="2016-10" db="EMBL/GenBank/DDBJ databases">
        <authorList>
            <person name="de Groot N.N."/>
        </authorList>
    </citation>
    <scope>NUCLEOTIDE SEQUENCE [LARGE SCALE GENOMIC DNA]</scope>
    <source>
        <strain evidence="3 4">SLAS-1</strain>
    </source>
</reference>
<feature type="region of interest" description="Disordered" evidence="1">
    <location>
        <begin position="82"/>
        <end position="119"/>
    </location>
</feature>
<evidence type="ECO:0000313" key="4">
    <source>
        <dbReference type="Proteomes" id="UP000199476"/>
    </source>
</evidence>